<keyword evidence="3 5" id="KW-1133">Transmembrane helix</keyword>
<dbReference type="PANTHER" id="PTHR22550">
    <property type="entry name" value="SPORE GERMINATION PROTEIN"/>
    <property type="match status" value="1"/>
</dbReference>
<evidence type="ECO:0000256" key="3">
    <source>
        <dbReference type="ARBA" id="ARBA00022989"/>
    </source>
</evidence>
<evidence type="ECO:0000256" key="4">
    <source>
        <dbReference type="ARBA" id="ARBA00023136"/>
    </source>
</evidence>
<dbReference type="Pfam" id="PF07584">
    <property type="entry name" value="BatA"/>
    <property type="match status" value="1"/>
</dbReference>
<keyword evidence="4 5" id="KW-0472">Membrane</keyword>
<keyword evidence="2 5" id="KW-0812">Transmembrane</keyword>
<keyword evidence="8" id="KW-1185">Reference proteome</keyword>
<accession>A0ABN1K3K3</accession>
<feature type="transmembrane region" description="Helical" evidence="5">
    <location>
        <begin position="310"/>
        <end position="328"/>
    </location>
</feature>
<dbReference type="SMART" id="SM00327">
    <property type="entry name" value="VWA"/>
    <property type="match status" value="1"/>
</dbReference>
<name>A0ABN1K3K3_9FLAO</name>
<evidence type="ECO:0000256" key="1">
    <source>
        <dbReference type="ARBA" id="ARBA00022475"/>
    </source>
</evidence>
<dbReference type="InterPro" id="IPR024163">
    <property type="entry name" value="Aerotolerance_reg_N"/>
</dbReference>
<feature type="transmembrane region" description="Helical" evidence="5">
    <location>
        <begin position="55"/>
        <end position="74"/>
    </location>
</feature>
<dbReference type="Pfam" id="PF00092">
    <property type="entry name" value="VWA"/>
    <property type="match status" value="1"/>
</dbReference>
<protein>
    <submittedName>
        <fullName evidence="7">VWA domain-containing protein</fullName>
    </submittedName>
</protein>
<dbReference type="Gene3D" id="3.40.50.410">
    <property type="entry name" value="von Willebrand factor, type A domain"/>
    <property type="match status" value="1"/>
</dbReference>
<dbReference type="PANTHER" id="PTHR22550:SF5">
    <property type="entry name" value="LEUCINE ZIPPER PROTEIN 4"/>
    <property type="match status" value="1"/>
</dbReference>
<feature type="transmembrane region" description="Helical" evidence="5">
    <location>
        <begin position="6"/>
        <end position="29"/>
    </location>
</feature>
<dbReference type="InterPro" id="IPR036465">
    <property type="entry name" value="vWFA_dom_sf"/>
</dbReference>
<keyword evidence="1" id="KW-1003">Cell membrane</keyword>
<proteinExistence type="predicted"/>
<dbReference type="RefSeq" id="WP_224453210.1">
    <property type="nucleotide sequence ID" value="NZ_BAAAGG010000005.1"/>
</dbReference>
<evidence type="ECO:0000256" key="5">
    <source>
        <dbReference type="SAM" id="Phobius"/>
    </source>
</evidence>
<organism evidence="7 8">
    <name type="scientific">Psychroflexus lacisalsi</name>
    <dbReference type="NCBI Taxonomy" id="503928"/>
    <lineage>
        <taxon>Bacteria</taxon>
        <taxon>Pseudomonadati</taxon>
        <taxon>Bacteroidota</taxon>
        <taxon>Flavobacteriia</taxon>
        <taxon>Flavobacteriales</taxon>
        <taxon>Flavobacteriaceae</taxon>
        <taxon>Psychroflexus</taxon>
    </lineage>
</organism>
<dbReference type="PROSITE" id="PS50234">
    <property type="entry name" value="VWFA"/>
    <property type="match status" value="1"/>
</dbReference>
<gene>
    <name evidence="7" type="ORF">GCM10009433_06540</name>
</gene>
<dbReference type="EMBL" id="BAAAGG010000005">
    <property type="protein sequence ID" value="GAA0753820.1"/>
    <property type="molecule type" value="Genomic_DNA"/>
</dbReference>
<sequence>MFIIEEHIYFWGFVVLPVLLLLFLSYVYWKKKTQKKFAEASLFKKLAPEQSSFKSNLKFIVLSLAFACFVMALVNPKLGTKLETVKREGVDIVFALDVSKSMLAEDIAPNRLEKSKRIITEIINNLTSDRVGLVGYAGSAFPQVPITTDYASTKTFLQSMNTEMVSSQGTAISQALDLARSYYNDDDQTNKVLVILSEGEDHDGNAESMAEQAAEEGIRIYTIGVGTERGDPIPIKENGRIQSYLKNDAGETVITKKDTETLQKIAEIGNGSYIDGTSTSEAVEEILGELQKIEKTEFEAKQFADFKSKYQWFLGFGIFLVLFDILLLERKTAWIKRLNLFNERTKDEE</sequence>
<evidence type="ECO:0000313" key="7">
    <source>
        <dbReference type="EMBL" id="GAA0753820.1"/>
    </source>
</evidence>
<dbReference type="Proteomes" id="UP001500185">
    <property type="component" value="Unassembled WGS sequence"/>
</dbReference>
<evidence type="ECO:0000313" key="8">
    <source>
        <dbReference type="Proteomes" id="UP001500185"/>
    </source>
</evidence>
<evidence type="ECO:0000256" key="2">
    <source>
        <dbReference type="ARBA" id="ARBA00022692"/>
    </source>
</evidence>
<evidence type="ECO:0000259" key="6">
    <source>
        <dbReference type="PROSITE" id="PS50234"/>
    </source>
</evidence>
<reference evidence="7 8" key="1">
    <citation type="journal article" date="2019" name="Int. J. Syst. Evol. Microbiol.">
        <title>The Global Catalogue of Microorganisms (GCM) 10K type strain sequencing project: providing services to taxonomists for standard genome sequencing and annotation.</title>
        <authorList>
            <consortium name="The Broad Institute Genomics Platform"/>
            <consortium name="The Broad Institute Genome Sequencing Center for Infectious Disease"/>
            <person name="Wu L."/>
            <person name="Ma J."/>
        </authorList>
    </citation>
    <scope>NUCLEOTIDE SEQUENCE [LARGE SCALE GENOMIC DNA]</scope>
    <source>
        <strain evidence="7 8">JCM 16231</strain>
    </source>
</reference>
<dbReference type="InterPro" id="IPR002035">
    <property type="entry name" value="VWF_A"/>
</dbReference>
<dbReference type="SUPFAM" id="SSF53300">
    <property type="entry name" value="vWA-like"/>
    <property type="match status" value="1"/>
</dbReference>
<feature type="domain" description="VWFA" evidence="6">
    <location>
        <begin position="91"/>
        <end position="290"/>
    </location>
</feature>
<dbReference type="InterPro" id="IPR050768">
    <property type="entry name" value="UPF0353/GerABKA_families"/>
</dbReference>
<comment type="caution">
    <text evidence="7">The sequence shown here is derived from an EMBL/GenBank/DDBJ whole genome shotgun (WGS) entry which is preliminary data.</text>
</comment>